<dbReference type="GO" id="GO:0042148">
    <property type="term" value="P:DNA strand invasion"/>
    <property type="evidence" value="ECO:0007669"/>
    <property type="project" value="TreeGrafter"/>
</dbReference>
<accession>A0AAE0MG15</accession>
<dbReference type="GO" id="GO:0005815">
    <property type="term" value="C:microtubule organizing center"/>
    <property type="evidence" value="ECO:0007669"/>
    <property type="project" value="TreeGrafter"/>
</dbReference>
<gene>
    <name evidence="4" type="ORF">B0H66DRAFT_545095</name>
</gene>
<comment type="caution">
    <text evidence="4">The sequence shown here is derived from an EMBL/GenBank/DDBJ whole genome shotgun (WGS) entry which is preliminary data.</text>
</comment>
<feature type="region of interest" description="Disordered" evidence="3">
    <location>
        <begin position="180"/>
        <end position="216"/>
    </location>
</feature>
<evidence type="ECO:0000256" key="1">
    <source>
        <dbReference type="ARBA" id="ARBA00004123"/>
    </source>
</evidence>
<comment type="subcellular location">
    <subcellularLocation>
        <location evidence="1">Nucleus</location>
    </subcellularLocation>
</comment>
<dbReference type="Proteomes" id="UP001283341">
    <property type="component" value="Unassembled WGS sequence"/>
</dbReference>
<dbReference type="GO" id="GO:0000724">
    <property type="term" value="P:double-strand break repair via homologous recombination"/>
    <property type="evidence" value="ECO:0007669"/>
    <property type="project" value="TreeGrafter"/>
</dbReference>
<dbReference type="GO" id="GO:0000723">
    <property type="term" value="P:telomere maintenance"/>
    <property type="evidence" value="ECO:0007669"/>
    <property type="project" value="TreeGrafter"/>
</dbReference>
<keyword evidence="5" id="KW-1185">Reference proteome</keyword>
<dbReference type="AlphaFoldDB" id="A0AAE0MG15"/>
<dbReference type="GO" id="GO:0005657">
    <property type="term" value="C:replication fork"/>
    <property type="evidence" value="ECO:0007669"/>
    <property type="project" value="TreeGrafter"/>
</dbReference>
<dbReference type="InterPro" id="IPR051988">
    <property type="entry name" value="HRR_RAD51_Paralog"/>
</dbReference>
<proteinExistence type="predicted"/>
<sequence length="443" mass="48114">MALSSGRRRLGPILYASDLVEQRDLERKRKRGRNILTTGCKDIDEHVLLGGFERGCVVGVSAEDDEMGLLIGLQTVAHMLVMDAGDRKAMIITTLSTSALLPKLRKAMVSQVASASGQLRGDVNGQVRRCMERISIARVFDIEGLSEVLGEVKAAAMTADDHTMPVDRPIAQNLREEIMDSEDEDDGSEPTAGLDSSEKRTEQMLPTANNSDDNSPDLILITHMSILLGGLFTGRDKLVAHDTVKALSEELRHLARSGPGPLIMVLNSTTNTTFVSSTSTEKGAPLHLTAGTKQAGSSTTLRSIFQRSAALSNIGRQHYPNSSNSSNKPSFGQVFAQLLDLHLLCTRISRTDAVGGGGGASYVGDRGAGTNTFVWVVEVLLDEMGVYDDYDFKKDCVDDKEKGEEDVVEDTLLRRRCREQRWGAVEVEEGSGRMIDADFGTLI</sequence>
<dbReference type="GO" id="GO:0033063">
    <property type="term" value="C:Rad51B-Rad51C-Rad51D-XRCC2 complex"/>
    <property type="evidence" value="ECO:0007669"/>
    <property type="project" value="TreeGrafter"/>
</dbReference>
<evidence type="ECO:0000256" key="3">
    <source>
        <dbReference type="SAM" id="MobiDB-lite"/>
    </source>
</evidence>
<organism evidence="4 5">
    <name type="scientific">Apodospora peruviana</name>
    <dbReference type="NCBI Taxonomy" id="516989"/>
    <lineage>
        <taxon>Eukaryota</taxon>
        <taxon>Fungi</taxon>
        <taxon>Dikarya</taxon>
        <taxon>Ascomycota</taxon>
        <taxon>Pezizomycotina</taxon>
        <taxon>Sordariomycetes</taxon>
        <taxon>Sordariomycetidae</taxon>
        <taxon>Sordariales</taxon>
        <taxon>Lasiosphaeriaceae</taxon>
        <taxon>Apodospora</taxon>
    </lineage>
</organism>
<evidence type="ECO:0000313" key="5">
    <source>
        <dbReference type="Proteomes" id="UP001283341"/>
    </source>
</evidence>
<dbReference type="GO" id="GO:0000400">
    <property type="term" value="F:four-way junction DNA binding"/>
    <property type="evidence" value="ECO:0007669"/>
    <property type="project" value="TreeGrafter"/>
</dbReference>
<keyword evidence="2" id="KW-0539">Nucleus</keyword>
<feature type="non-terminal residue" evidence="4">
    <location>
        <position position="1"/>
    </location>
</feature>
<dbReference type="EMBL" id="JAUEDM010000001">
    <property type="protein sequence ID" value="KAK3330875.1"/>
    <property type="molecule type" value="Genomic_DNA"/>
</dbReference>
<dbReference type="GO" id="GO:0007131">
    <property type="term" value="P:reciprocal meiotic recombination"/>
    <property type="evidence" value="ECO:0007669"/>
    <property type="project" value="TreeGrafter"/>
</dbReference>
<evidence type="ECO:0000256" key="2">
    <source>
        <dbReference type="ARBA" id="ARBA00023242"/>
    </source>
</evidence>
<reference evidence="4" key="2">
    <citation type="submission" date="2023-06" db="EMBL/GenBank/DDBJ databases">
        <authorList>
            <consortium name="Lawrence Berkeley National Laboratory"/>
            <person name="Haridas S."/>
            <person name="Hensen N."/>
            <person name="Bonometti L."/>
            <person name="Westerberg I."/>
            <person name="Brannstrom I.O."/>
            <person name="Guillou S."/>
            <person name="Cros-Aarteil S."/>
            <person name="Calhoun S."/>
            <person name="Kuo A."/>
            <person name="Mondo S."/>
            <person name="Pangilinan J."/>
            <person name="Riley R."/>
            <person name="Labutti K."/>
            <person name="Andreopoulos B."/>
            <person name="Lipzen A."/>
            <person name="Chen C."/>
            <person name="Yanf M."/>
            <person name="Daum C."/>
            <person name="Ng V."/>
            <person name="Clum A."/>
            <person name="Steindorff A."/>
            <person name="Ohm R."/>
            <person name="Martin F."/>
            <person name="Silar P."/>
            <person name="Natvig D."/>
            <person name="Lalanne C."/>
            <person name="Gautier V."/>
            <person name="Ament-Velasquez S.L."/>
            <person name="Kruys A."/>
            <person name="Hutchinson M.I."/>
            <person name="Powell A.J."/>
            <person name="Barry K."/>
            <person name="Miller A.N."/>
            <person name="Grigoriev I.V."/>
            <person name="Debuchy R."/>
            <person name="Gladieux P."/>
            <person name="Thoren M.H."/>
            <person name="Johannesson H."/>
        </authorList>
    </citation>
    <scope>NUCLEOTIDE SEQUENCE</scope>
    <source>
        <strain evidence="4">CBS 118394</strain>
    </source>
</reference>
<dbReference type="PANTHER" id="PTHR46457:SF1">
    <property type="entry name" value="DNA REPAIR PROTEIN RAD51 HOMOLOG 4"/>
    <property type="match status" value="1"/>
</dbReference>
<dbReference type="GO" id="GO:0008094">
    <property type="term" value="F:ATP-dependent activity, acting on DNA"/>
    <property type="evidence" value="ECO:0007669"/>
    <property type="project" value="TreeGrafter"/>
</dbReference>
<name>A0AAE0MG15_9PEZI</name>
<feature type="compositionally biased region" description="Polar residues" evidence="3">
    <location>
        <begin position="204"/>
        <end position="213"/>
    </location>
</feature>
<evidence type="ECO:0000313" key="4">
    <source>
        <dbReference type="EMBL" id="KAK3330875.1"/>
    </source>
</evidence>
<protein>
    <submittedName>
        <fullName evidence="4">Uncharacterized protein</fullName>
    </submittedName>
</protein>
<dbReference type="PANTHER" id="PTHR46457">
    <property type="entry name" value="DNA REPAIR PROTEIN RAD51 HOMOLOG 4"/>
    <property type="match status" value="1"/>
</dbReference>
<dbReference type="InterPro" id="IPR027417">
    <property type="entry name" value="P-loop_NTPase"/>
</dbReference>
<dbReference type="Gene3D" id="3.40.50.300">
    <property type="entry name" value="P-loop containing nucleotide triphosphate hydrolases"/>
    <property type="match status" value="1"/>
</dbReference>
<dbReference type="GO" id="GO:0003697">
    <property type="term" value="F:single-stranded DNA binding"/>
    <property type="evidence" value="ECO:0007669"/>
    <property type="project" value="TreeGrafter"/>
</dbReference>
<reference evidence="4" key="1">
    <citation type="journal article" date="2023" name="Mol. Phylogenet. Evol.">
        <title>Genome-scale phylogeny and comparative genomics of the fungal order Sordariales.</title>
        <authorList>
            <person name="Hensen N."/>
            <person name="Bonometti L."/>
            <person name="Westerberg I."/>
            <person name="Brannstrom I.O."/>
            <person name="Guillou S."/>
            <person name="Cros-Aarteil S."/>
            <person name="Calhoun S."/>
            <person name="Haridas S."/>
            <person name="Kuo A."/>
            <person name="Mondo S."/>
            <person name="Pangilinan J."/>
            <person name="Riley R."/>
            <person name="LaButti K."/>
            <person name="Andreopoulos B."/>
            <person name="Lipzen A."/>
            <person name="Chen C."/>
            <person name="Yan M."/>
            <person name="Daum C."/>
            <person name="Ng V."/>
            <person name="Clum A."/>
            <person name="Steindorff A."/>
            <person name="Ohm R.A."/>
            <person name="Martin F."/>
            <person name="Silar P."/>
            <person name="Natvig D.O."/>
            <person name="Lalanne C."/>
            <person name="Gautier V."/>
            <person name="Ament-Velasquez S.L."/>
            <person name="Kruys A."/>
            <person name="Hutchinson M.I."/>
            <person name="Powell A.J."/>
            <person name="Barry K."/>
            <person name="Miller A.N."/>
            <person name="Grigoriev I.V."/>
            <person name="Debuchy R."/>
            <person name="Gladieux P."/>
            <person name="Hiltunen Thoren M."/>
            <person name="Johannesson H."/>
        </authorList>
    </citation>
    <scope>NUCLEOTIDE SEQUENCE</scope>
    <source>
        <strain evidence="4">CBS 118394</strain>
    </source>
</reference>